<evidence type="ECO:0000256" key="2">
    <source>
        <dbReference type="HAMAP-Rule" id="MF_00634"/>
    </source>
</evidence>
<dbReference type="EMBL" id="CP036259">
    <property type="protein sequence ID" value="QDR80699.1"/>
    <property type="molecule type" value="Genomic_DNA"/>
</dbReference>
<dbReference type="SMART" id="SM01152">
    <property type="entry name" value="DUF167"/>
    <property type="match status" value="1"/>
</dbReference>
<comment type="similarity">
    <text evidence="1 2">Belongs to the UPF0235 family.</text>
</comment>
<accession>A0A517DTM4</accession>
<gene>
    <name evidence="3" type="ORF">SPTER_20300</name>
</gene>
<dbReference type="Pfam" id="PF02594">
    <property type="entry name" value="DUF167"/>
    <property type="match status" value="1"/>
</dbReference>
<dbReference type="PANTHER" id="PTHR13420">
    <property type="entry name" value="UPF0235 PROTEIN C15ORF40"/>
    <property type="match status" value="1"/>
</dbReference>
<dbReference type="PANTHER" id="PTHR13420:SF7">
    <property type="entry name" value="UPF0235 PROTEIN C15ORF40"/>
    <property type="match status" value="1"/>
</dbReference>
<dbReference type="InterPro" id="IPR036591">
    <property type="entry name" value="YggU-like_sf"/>
</dbReference>
<keyword evidence="4" id="KW-1185">Reference proteome</keyword>
<organism evidence="3 4">
    <name type="scientific">Sporomusa termitida</name>
    <dbReference type="NCBI Taxonomy" id="2377"/>
    <lineage>
        <taxon>Bacteria</taxon>
        <taxon>Bacillati</taxon>
        <taxon>Bacillota</taxon>
        <taxon>Negativicutes</taxon>
        <taxon>Selenomonadales</taxon>
        <taxon>Sporomusaceae</taxon>
        <taxon>Sporomusa</taxon>
    </lineage>
</organism>
<name>A0A517DTM4_9FIRM</name>
<reference evidence="3 4" key="1">
    <citation type="submission" date="2019-02" db="EMBL/GenBank/DDBJ databases">
        <title>Closed genome of Sporomusa termitida DSM 4440.</title>
        <authorList>
            <person name="Poehlein A."/>
            <person name="Daniel R."/>
        </authorList>
    </citation>
    <scope>NUCLEOTIDE SEQUENCE [LARGE SCALE GENOMIC DNA]</scope>
    <source>
        <strain evidence="3 4">DSM 4440</strain>
    </source>
</reference>
<dbReference type="HAMAP" id="MF_00634">
    <property type="entry name" value="UPF0235"/>
    <property type="match status" value="1"/>
</dbReference>
<dbReference type="NCBIfam" id="TIGR00251">
    <property type="entry name" value="DUF167 family protein"/>
    <property type="match status" value="1"/>
</dbReference>
<dbReference type="AlphaFoldDB" id="A0A517DTM4"/>
<sequence>MPDQLDIKELPDGVSFKVRVQPRSSKNAVSGIMGDSIKINLTSPPVDGEANAACIAFIAGLFKVSRSSVVITSGHRNRSKTVKVTGIDKNIFCSIIAAYI</sequence>
<proteinExistence type="inferred from homology"/>
<evidence type="ECO:0000256" key="1">
    <source>
        <dbReference type="ARBA" id="ARBA00010364"/>
    </source>
</evidence>
<dbReference type="GO" id="GO:0005737">
    <property type="term" value="C:cytoplasm"/>
    <property type="evidence" value="ECO:0007669"/>
    <property type="project" value="TreeGrafter"/>
</dbReference>
<dbReference type="OrthoDB" id="9800587at2"/>
<dbReference type="RefSeq" id="WP_144350284.1">
    <property type="nucleotide sequence ID" value="NZ_CP036259.1"/>
</dbReference>
<dbReference type="SUPFAM" id="SSF69786">
    <property type="entry name" value="YggU-like"/>
    <property type="match status" value="1"/>
</dbReference>
<protein>
    <recommendedName>
        <fullName evidence="2">UPF0235 protein SPTER_20300</fullName>
    </recommendedName>
</protein>
<dbReference type="Proteomes" id="UP000320776">
    <property type="component" value="Chromosome"/>
</dbReference>
<evidence type="ECO:0000313" key="4">
    <source>
        <dbReference type="Proteomes" id="UP000320776"/>
    </source>
</evidence>
<evidence type="ECO:0000313" key="3">
    <source>
        <dbReference type="EMBL" id="QDR80699.1"/>
    </source>
</evidence>
<dbReference type="InterPro" id="IPR003746">
    <property type="entry name" value="DUF167"/>
</dbReference>
<dbReference type="KEGG" id="sted:SPTER_20300"/>
<dbReference type="Gene3D" id="3.30.1200.10">
    <property type="entry name" value="YggU-like"/>
    <property type="match status" value="1"/>
</dbReference>